<gene>
    <name evidence="2" type="ORF">DV701_07385</name>
</gene>
<reference evidence="2 3" key="1">
    <citation type="submission" date="2018-07" db="EMBL/GenBank/DDBJ databases">
        <title>Complete genome sequencing of Ornithinimicrobium sp. AMA3305.</title>
        <authorList>
            <person name="Bae J.-W."/>
        </authorList>
    </citation>
    <scope>NUCLEOTIDE SEQUENCE [LARGE SCALE GENOMIC DNA]</scope>
    <source>
        <strain evidence="2 3">AMA3305</strain>
    </source>
</reference>
<dbReference type="OrthoDB" id="4871063at2"/>
<proteinExistence type="predicted"/>
<dbReference type="EMBL" id="CP031229">
    <property type="protein sequence ID" value="AXH95969.1"/>
    <property type="molecule type" value="Genomic_DNA"/>
</dbReference>
<evidence type="ECO:0000313" key="3">
    <source>
        <dbReference type="Proteomes" id="UP000253790"/>
    </source>
</evidence>
<accession>A0A345NLR1</accession>
<dbReference type="Proteomes" id="UP000253790">
    <property type="component" value="Chromosome"/>
</dbReference>
<dbReference type="AlphaFoldDB" id="A0A345NLR1"/>
<protein>
    <submittedName>
        <fullName evidence="2">Uncharacterized protein</fullName>
    </submittedName>
</protein>
<keyword evidence="3" id="KW-1185">Reference proteome</keyword>
<evidence type="ECO:0000256" key="1">
    <source>
        <dbReference type="SAM" id="MobiDB-lite"/>
    </source>
</evidence>
<organism evidence="2 3">
    <name type="scientific">Ornithinimicrobium avium</name>
    <dbReference type="NCBI Taxonomy" id="2283195"/>
    <lineage>
        <taxon>Bacteria</taxon>
        <taxon>Bacillati</taxon>
        <taxon>Actinomycetota</taxon>
        <taxon>Actinomycetes</taxon>
        <taxon>Micrococcales</taxon>
        <taxon>Ornithinimicrobiaceae</taxon>
        <taxon>Ornithinimicrobium</taxon>
    </lineage>
</organism>
<dbReference type="KEGG" id="orn:DV701_07385"/>
<evidence type="ECO:0000313" key="2">
    <source>
        <dbReference type="EMBL" id="AXH95969.1"/>
    </source>
</evidence>
<sequence length="231" mass="25342">MERLPGWYREETVAALTGLRHVLARAGEGIQELQDGIARAARRLEDVDWAQRGGDWPPAVDRRMLLSEFADLCEAAARAGTRVASDLSLAQEGLTSARHAVQEWQPRTEPDRQERARLHHTALGLHRLLEEARLELDRTSAALGRSGAEAREAVPADRSRVEPVHVDLLAQTLRAAAGEGHRVDAAFSRVTSQTRTAVPPGDDTSRAARERMHAHRHGTGRPSWPSPGIGP</sequence>
<feature type="region of interest" description="Disordered" evidence="1">
    <location>
        <begin position="190"/>
        <end position="231"/>
    </location>
</feature>
<name>A0A345NLR1_9MICO</name>